<dbReference type="GO" id="GO:0005737">
    <property type="term" value="C:cytoplasm"/>
    <property type="evidence" value="ECO:0007669"/>
    <property type="project" value="TreeGrafter"/>
</dbReference>
<evidence type="ECO:0000256" key="2">
    <source>
        <dbReference type="ARBA" id="ARBA00022737"/>
    </source>
</evidence>
<accession>A0A673LMT1</accession>
<evidence type="ECO:0000313" key="7">
    <source>
        <dbReference type="Proteomes" id="UP000472270"/>
    </source>
</evidence>
<evidence type="ECO:0000256" key="3">
    <source>
        <dbReference type="ARBA" id="ARBA00023043"/>
    </source>
</evidence>
<dbReference type="Proteomes" id="UP000472270">
    <property type="component" value="Unassembled WGS sequence"/>
</dbReference>
<reference evidence="6" key="1">
    <citation type="submission" date="2025-08" db="UniProtKB">
        <authorList>
            <consortium name="Ensembl"/>
        </authorList>
    </citation>
    <scope>IDENTIFICATION</scope>
</reference>
<dbReference type="GO" id="GO:0033147">
    <property type="term" value="P:negative regulation of intracellular estrogen receptor signaling pathway"/>
    <property type="evidence" value="ECO:0007669"/>
    <property type="project" value="TreeGrafter"/>
</dbReference>
<dbReference type="AlphaFoldDB" id="A0A673LMT1"/>
<dbReference type="SUPFAM" id="SSF48403">
    <property type="entry name" value="Ankyrin repeat"/>
    <property type="match status" value="1"/>
</dbReference>
<keyword evidence="2" id="KW-0677">Repeat</keyword>
<dbReference type="GO" id="GO:0008285">
    <property type="term" value="P:negative regulation of cell population proliferation"/>
    <property type="evidence" value="ECO:0007669"/>
    <property type="project" value="TreeGrafter"/>
</dbReference>
<dbReference type="Pfam" id="PF12796">
    <property type="entry name" value="Ank_2"/>
    <property type="match status" value="2"/>
</dbReference>
<dbReference type="PANTHER" id="PTHR24168">
    <property type="entry name" value="KN MOTIF AND ANKYRIN REPEAT DOMAIN-CONTAINING"/>
    <property type="match status" value="1"/>
</dbReference>
<evidence type="ECO:0000256" key="1">
    <source>
        <dbReference type="ARBA" id="ARBA00022553"/>
    </source>
</evidence>
<dbReference type="GO" id="GO:2000134">
    <property type="term" value="P:negative regulation of G1/S transition of mitotic cell cycle"/>
    <property type="evidence" value="ECO:0007669"/>
    <property type="project" value="TreeGrafter"/>
</dbReference>
<evidence type="ECO:0000256" key="4">
    <source>
        <dbReference type="ARBA" id="ARBA00023054"/>
    </source>
</evidence>
<dbReference type="FunFam" id="1.25.40.20:FF:000017">
    <property type="entry name" value="KN motif and ankyrin repeat domain-containing protein 1"/>
    <property type="match status" value="1"/>
</dbReference>
<dbReference type="GO" id="GO:0030837">
    <property type="term" value="P:negative regulation of actin filament polymerization"/>
    <property type="evidence" value="ECO:0007669"/>
    <property type="project" value="InterPro"/>
</dbReference>
<dbReference type="GO" id="GO:0070563">
    <property type="term" value="P:negative regulation of vitamin D receptor signaling pathway"/>
    <property type="evidence" value="ECO:0007669"/>
    <property type="project" value="TreeGrafter"/>
</dbReference>
<reference evidence="6" key="2">
    <citation type="submission" date="2025-09" db="UniProtKB">
        <authorList>
            <consortium name="Ensembl"/>
        </authorList>
    </citation>
    <scope>IDENTIFICATION</scope>
</reference>
<keyword evidence="4" id="KW-0175">Coiled coil</keyword>
<proteinExistence type="predicted"/>
<evidence type="ECO:0000313" key="6">
    <source>
        <dbReference type="Ensembl" id="ENSSRHP00000077257.1"/>
    </source>
</evidence>
<evidence type="ECO:0000256" key="5">
    <source>
        <dbReference type="PROSITE-ProRule" id="PRU00023"/>
    </source>
</evidence>
<dbReference type="PANTHER" id="PTHR24168:SF0">
    <property type="entry name" value="KN MOTIF AND ANKYRIN REPEAT DOMAIN-CONTAINING PROTEIN 2"/>
    <property type="match status" value="1"/>
</dbReference>
<dbReference type="InterPro" id="IPR047184">
    <property type="entry name" value="KANK1-4"/>
</dbReference>
<dbReference type="SMART" id="SM00248">
    <property type="entry name" value="ANK"/>
    <property type="match status" value="4"/>
</dbReference>
<dbReference type="Gene3D" id="1.25.40.20">
    <property type="entry name" value="Ankyrin repeat-containing domain"/>
    <property type="match status" value="1"/>
</dbReference>
<dbReference type="PROSITE" id="PS50088">
    <property type="entry name" value="ANK_REPEAT"/>
    <property type="match status" value="3"/>
</dbReference>
<protein>
    <submittedName>
        <fullName evidence="6">Uncharacterized protein</fullName>
    </submittedName>
</protein>
<keyword evidence="3 5" id="KW-0040">ANK repeat</keyword>
<dbReference type="InterPro" id="IPR036770">
    <property type="entry name" value="Ankyrin_rpt-contain_sf"/>
</dbReference>
<name>A0A673LMT1_9TELE</name>
<keyword evidence="1" id="KW-0597">Phosphoprotein</keyword>
<sequence length="250" mass="27112">WISLGPSICYIFDCISHFYCSIDAFKNRTISITIVIAYFTTFPIQNLRTAYTTVLQEWLRVSCHKAADTAVVKAYMDTFASISPQLLEFVINMADGNGNTALHYTVSHSNFAVVKLLLDTGLCNADKQNKAGYTAIMLTALAAFNSDSDLQTVLQLLCTGDVNAKASQAGQTALMLAVSHGRGDMVRALLSCGAQVNLRDDDGSTALMCACEHGHVDIVRQLLSVPGCDATLTDNVIISFFIKLDSTFIC</sequence>
<dbReference type="PROSITE" id="PS50297">
    <property type="entry name" value="ANK_REP_REGION"/>
    <property type="match status" value="3"/>
</dbReference>
<organism evidence="6 7">
    <name type="scientific">Sinocyclocheilus rhinocerous</name>
    <dbReference type="NCBI Taxonomy" id="307959"/>
    <lineage>
        <taxon>Eukaryota</taxon>
        <taxon>Metazoa</taxon>
        <taxon>Chordata</taxon>
        <taxon>Craniata</taxon>
        <taxon>Vertebrata</taxon>
        <taxon>Euteleostomi</taxon>
        <taxon>Actinopterygii</taxon>
        <taxon>Neopterygii</taxon>
        <taxon>Teleostei</taxon>
        <taxon>Ostariophysi</taxon>
        <taxon>Cypriniformes</taxon>
        <taxon>Cyprinidae</taxon>
        <taxon>Cyprininae</taxon>
        <taxon>Sinocyclocheilus</taxon>
    </lineage>
</organism>
<dbReference type="Ensembl" id="ENSSRHT00000079356.1">
    <property type="protein sequence ID" value="ENSSRHP00000077257.1"/>
    <property type="gene ID" value="ENSSRHG00000038323.1"/>
</dbReference>
<dbReference type="GO" id="GO:0000122">
    <property type="term" value="P:negative regulation of transcription by RNA polymerase II"/>
    <property type="evidence" value="ECO:0007669"/>
    <property type="project" value="TreeGrafter"/>
</dbReference>
<feature type="repeat" description="ANK" evidence="5">
    <location>
        <begin position="202"/>
        <end position="235"/>
    </location>
</feature>
<keyword evidence="7" id="KW-1185">Reference proteome</keyword>
<feature type="repeat" description="ANK" evidence="5">
    <location>
        <begin position="97"/>
        <end position="121"/>
    </location>
</feature>
<gene>
    <name evidence="6" type="primary">kank2</name>
</gene>
<feature type="repeat" description="ANK" evidence="5">
    <location>
        <begin position="169"/>
        <end position="201"/>
    </location>
</feature>
<dbReference type="InterPro" id="IPR002110">
    <property type="entry name" value="Ankyrin_rpt"/>
</dbReference>